<dbReference type="Proteomes" id="UP000249725">
    <property type="component" value="Unassembled WGS sequence"/>
</dbReference>
<sequence>MGVSFHQIGRRFEGRESATSNLDAIWDSAAEPMLNKAFRKVMAVLSGLAALAAAVSGAAQAQTAAQAARLDQLARYAVETPFCARLGFQVEPHPEPLFDSGFKREAVRSGMYFATAERGFDKAVQRHADALPRRLAQAQAESSAALAALLASQGELCSAAAADPIFARIVKQPAGYEAGPAVAQLSAELLARPSERCAFSRPPMVLLEEGDPHQPGSRWLQVWEVPDTPVLWSQADPDGYQAFRAAVARHVDDPDPLRRLAEAGGDAQHRANNARVAASAVEWIRPARCLQKLLQLSQHERIDTFTAPTEFAAFILRSPDKGQLRIYAYTVNQDGIGRMDPLTDPVIAARKEGWEVLAGLHNHAFHPGRPALNGPLAPSLPDAQFNSRFAEDTGMQSAWITNGLHTVEIPASAFPLFEQDR</sequence>
<evidence type="ECO:0000313" key="2">
    <source>
        <dbReference type="Proteomes" id="UP000249725"/>
    </source>
</evidence>
<gene>
    <name evidence="1" type="ORF">DJ018_13035</name>
</gene>
<proteinExistence type="predicted"/>
<dbReference type="AlphaFoldDB" id="A0A328AF89"/>
<reference evidence="2" key="1">
    <citation type="submission" date="2018-05" db="EMBL/GenBank/DDBJ databases">
        <authorList>
            <person name="Li X."/>
        </authorList>
    </citation>
    <scope>NUCLEOTIDE SEQUENCE [LARGE SCALE GENOMIC DNA]</scope>
    <source>
        <strain evidence="2">YIM 73061</strain>
    </source>
</reference>
<protein>
    <submittedName>
        <fullName evidence="1">Uncharacterized protein</fullName>
    </submittedName>
</protein>
<keyword evidence="2" id="KW-1185">Reference proteome</keyword>
<accession>A0A328AF89</accession>
<evidence type="ECO:0000313" key="1">
    <source>
        <dbReference type="EMBL" id="RAK52074.1"/>
    </source>
</evidence>
<organism evidence="1 2">
    <name type="scientific">Phenylobacterium deserti</name>
    <dbReference type="NCBI Taxonomy" id="1914756"/>
    <lineage>
        <taxon>Bacteria</taxon>
        <taxon>Pseudomonadati</taxon>
        <taxon>Pseudomonadota</taxon>
        <taxon>Alphaproteobacteria</taxon>
        <taxon>Caulobacterales</taxon>
        <taxon>Caulobacteraceae</taxon>
        <taxon>Phenylobacterium</taxon>
    </lineage>
</organism>
<comment type="caution">
    <text evidence="1">The sequence shown here is derived from an EMBL/GenBank/DDBJ whole genome shotgun (WGS) entry which is preliminary data.</text>
</comment>
<name>A0A328AF89_9CAUL</name>
<dbReference type="EMBL" id="QFYR01000003">
    <property type="protein sequence ID" value="RAK52074.1"/>
    <property type="molecule type" value="Genomic_DNA"/>
</dbReference>